<dbReference type="GeneTree" id="ENSGT00940000177396"/>
<accession>A0A3B4GQI7</accession>
<organism evidence="2">
    <name type="scientific">Pundamilia nyererei</name>
    <dbReference type="NCBI Taxonomy" id="303518"/>
    <lineage>
        <taxon>Eukaryota</taxon>
        <taxon>Metazoa</taxon>
        <taxon>Chordata</taxon>
        <taxon>Craniata</taxon>
        <taxon>Vertebrata</taxon>
        <taxon>Euteleostomi</taxon>
        <taxon>Actinopterygii</taxon>
        <taxon>Neopterygii</taxon>
        <taxon>Teleostei</taxon>
        <taxon>Neoteleostei</taxon>
        <taxon>Acanthomorphata</taxon>
        <taxon>Ovalentaria</taxon>
        <taxon>Cichlomorphae</taxon>
        <taxon>Cichliformes</taxon>
        <taxon>Cichlidae</taxon>
        <taxon>African cichlids</taxon>
        <taxon>Pseudocrenilabrinae</taxon>
        <taxon>Haplochromini</taxon>
        <taxon>Pundamilia</taxon>
    </lineage>
</organism>
<dbReference type="AlphaFoldDB" id="A0A3B4GQI7"/>
<keyword evidence="1" id="KW-0732">Signal</keyword>
<evidence type="ECO:0000256" key="1">
    <source>
        <dbReference type="SAM" id="SignalP"/>
    </source>
</evidence>
<evidence type="ECO:0008006" key="3">
    <source>
        <dbReference type="Google" id="ProtNLM"/>
    </source>
</evidence>
<proteinExistence type="predicted"/>
<sequence>FQLFGIFWLYGLQCYTCWGANPGRALMSAFSNNMCNIADSLGIRCCSEDLCNGAKQTGVFVPLLLAPLAIITLFI</sequence>
<feature type="chain" id="PRO_5017241450" description="UPAR/Ly6 domain-containing protein" evidence="1">
    <location>
        <begin position="20"/>
        <end position="75"/>
    </location>
</feature>
<protein>
    <recommendedName>
        <fullName evidence="3">UPAR/Ly6 domain-containing protein</fullName>
    </recommendedName>
</protein>
<name>A0A3B4GQI7_9CICH</name>
<dbReference type="Ensembl" id="ENSPNYT00000024356.1">
    <property type="protein sequence ID" value="ENSPNYP00000023773.1"/>
    <property type="gene ID" value="ENSPNYG00000017962.1"/>
</dbReference>
<feature type="signal peptide" evidence="1">
    <location>
        <begin position="1"/>
        <end position="19"/>
    </location>
</feature>
<evidence type="ECO:0000313" key="2">
    <source>
        <dbReference type="Ensembl" id="ENSPNYP00000023773.1"/>
    </source>
</evidence>
<reference evidence="2" key="1">
    <citation type="submission" date="2023-09" db="UniProtKB">
        <authorList>
            <consortium name="Ensembl"/>
        </authorList>
    </citation>
    <scope>IDENTIFICATION</scope>
</reference>